<evidence type="ECO:0000313" key="6">
    <source>
        <dbReference type="Proteomes" id="UP001190700"/>
    </source>
</evidence>
<dbReference type="Proteomes" id="UP001190700">
    <property type="component" value="Unassembled WGS sequence"/>
</dbReference>
<feature type="active site" description="Glycyl thioester intermediate" evidence="2">
    <location>
        <position position="116"/>
    </location>
</feature>
<name>A0AAE0GSE6_9CHLO</name>
<feature type="domain" description="HECT" evidence="4">
    <location>
        <begin position="104"/>
        <end position="148"/>
    </location>
</feature>
<dbReference type="InterPro" id="IPR042469">
    <property type="entry name" value="HECTD3"/>
</dbReference>
<dbReference type="InterPro" id="IPR000569">
    <property type="entry name" value="HECT_dom"/>
</dbReference>
<feature type="compositionally biased region" description="Low complexity" evidence="3">
    <location>
        <begin position="85"/>
        <end position="102"/>
    </location>
</feature>
<dbReference type="Gene3D" id="3.30.2410.10">
    <property type="entry name" value="Hect, E3 ligase catalytic domain"/>
    <property type="match status" value="1"/>
</dbReference>
<feature type="region of interest" description="Disordered" evidence="3">
    <location>
        <begin position="1"/>
        <end position="43"/>
    </location>
</feature>
<keyword evidence="6" id="KW-1185">Reference proteome</keyword>
<dbReference type="GO" id="GO:0004842">
    <property type="term" value="F:ubiquitin-protein transferase activity"/>
    <property type="evidence" value="ECO:0007669"/>
    <property type="project" value="InterPro"/>
</dbReference>
<accession>A0AAE0GSE6</accession>
<dbReference type="AlphaFoldDB" id="A0AAE0GSE6"/>
<evidence type="ECO:0000256" key="3">
    <source>
        <dbReference type="SAM" id="MobiDB-lite"/>
    </source>
</evidence>
<dbReference type="EMBL" id="LGRX02002879">
    <property type="protein sequence ID" value="KAK3283333.1"/>
    <property type="molecule type" value="Genomic_DNA"/>
</dbReference>
<dbReference type="PANTHER" id="PTHR46654:SF1">
    <property type="entry name" value="E3 UBIQUITIN-PROTEIN LIGASE HECTD3"/>
    <property type="match status" value="1"/>
</dbReference>
<organism evidence="5 6">
    <name type="scientific">Cymbomonas tetramitiformis</name>
    <dbReference type="NCBI Taxonomy" id="36881"/>
    <lineage>
        <taxon>Eukaryota</taxon>
        <taxon>Viridiplantae</taxon>
        <taxon>Chlorophyta</taxon>
        <taxon>Pyramimonadophyceae</taxon>
        <taxon>Pyramimonadales</taxon>
        <taxon>Pyramimonadaceae</taxon>
        <taxon>Cymbomonas</taxon>
    </lineage>
</organism>
<dbReference type="PROSITE" id="PS50237">
    <property type="entry name" value="HECT"/>
    <property type="match status" value="1"/>
</dbReference>
<feature type="region of interest" description="Disordered" evidence="3">
    <location>
        <begin position="61"/>
        <end position="102"/>
    </location>
</feature>
<feature type="compositionally biased region" description="Low complexity" evidence="3">
    <location>
        <begin position="61"/>
        <end position="76"/>
    </location>
</feature>
<dbReference type="PANTHER" id="PTHR46654">
    <property type="entry name" value="E3 UBIQUITIN-PROTEIN LIGASE HECTD3"/>
    <property type="match status" value="1"/>
</dbReference>
<evidence type="ECO:0000256" key="1">
    <source>
        <dbReference type="ARBA" id="ARBA00022786"/>
    </source>
</evidence>
<dbReference type="InterPro" id="IPR035983">
    <property type="entry name" value="Hect_E3_ubiquitin_ligase"/>
</dbReference>
<reference evidence="5 6" key="1">
    <citation type="journal article" date="2015" name="Genome Biol. Evol.">
        <title>Comparative Genomics of a Bacterivorous Green Alga Reveals Evolutionary Causalities and Consequences of Phago-Mixotrophic Mode of Nutrition.</title>
        <authorList>
            <person name="Burns J.A."/>
            <person name="Paasch A."/>
            <person name="Narechania A."/>
            <person name="Kim E."/>
        </authorList>
    </citation>
    <scope>NUCLEOTIDE SEQUENCE [LARGE SCALE GENOMIC DNA]</scope>
    <source>
        <strain evidence="5 6">PLY_AMNH</strain>
    </source>
</reference>
<evidence type="ECO:0000313" key="5">
    <source>
        <dbReference type="EMBL" id="KAK3283333.1"/>
    </source>
</evidence>
<sequence length="168" mass="17169">MPPASSSRLHESPLFVAPEPADLAHTGSSTSSRAPTMVPGTTSASASTLTLLGSSPLLATPSVNSSVSPSGSAGSALNLPTAVDSGSGREAAGGSTGSAASSFSAQDTHLPVAHTCYFSLELPMYSSEEVLRQKLLYAIQEGVAIDTDHQVWDTRAWDEAASDDDDAF</sequence>
<evidence type="ECO:0000259" key="4">
    <source>
        <dbReference type="PROSITE" id="PS50237"/>
    </source>
</evidence>
<dbReference type="Pfam" id="PF00632">
    <property type="entry name" value="HECT"/>
    <property type="match status" value="1"/>
</dbReference>
<dbReference type="SUPFAM" id="SSF56204">
    <property type="entry name" value="Hect, E3 ligase catalytic domain"/>
    <property type="match status" value="1"/>
</dbReference>
<proteinExistence type="predicted"/>
<keyword evidence="1 2" id="KW-0833">Ubl conjugation pathway</keyword>
<gene>
    <name evidence="5" type="ORF">CYMTET_8965</name>
</gene>
<comment type="caution">
    <text evidence="5">The sequence shown here is derived from an EMBL/GenBank/DDBJ whole genome shotgun (WGS) entry which is preliminary data.</text>
</comment>
<evidence type="ECO:0000256" key="2">
    <source>
        <dbReference type="PROSITE-ProRule" id="PRU00104"/>
    </source>
</evidence>
<protein>
    <recommendedName>
        <fullName evidence="4">HECT domain-containing protein</fullName>
    </recommendedName>
</protein>